<evidence type="ECO:0000313" key="3">
    <source>
        <dbReference type="Proteomes" id="UP000295169"/>
    </source>
</evidence>
<dbReference type="AlphaFoldDB" id="A0A4R1PHR2"/>
<organism evidence="2 3">
    <name type="scientific">Azotobacter chroococcum</name>
    <dbReference type="NCBI Taxonomy" id="353"/>
    <lineage>
        <taxon>Bacteria</taxon>
        <taxon>Pseudomonadati</taxon>
        <taxon>Pseudomonadota</taxon>
        <taxon>Gammaproteobacteria</taxon>
        <taxon>Pseudomonadales</taxon>
        <taxon>Pseudomonadaceae</taxon>
        <taxon>Azotobacter</taxon>
    </lineage>
</organism>
<evidence type="ECO:0000256" key="1">
    <source>
        <dbReference type="SAM" id="Phobius"/>
    </source>
</evidence>
<protein>
    <submittedName>
        <fullName evidence="2">Uncharacterized protein DUF1097</fullName>
    </submittedName>
</protein>
<proteinExistence type="predicted"/>
<feature type="transmembrane region" description="Helical" evidence="1">
    <location>
        <begin position="65"/>
        <end position="84"/>
    </location>
</feature>
<reference evidence="2 3" key="1">
    <citation type="submission" date="2019-03" db="EMBL/GenBank/DDBJ databases">
        <title>Genomic Encyclopedia of Type Strains, Phase IV (KMG-IV): sequencing the most valuable type-strain genomes for metagenomic binning, comparative biology and taxonomic classification.</title>
        <authorList>
            <person name="Goeker M."/>
        </authorList>
    </citation>
    <scope>NUCLEOTIDE SEQUENCE [LARGE SCALE GENOMIC DNA]</scope>
    <source>
        <strain evidence="2 3">DSM 2286</strain>
    </source>
</reference>
<evidence type="ECO:0000313" key="2">
    <source>
        <dbReference type="EMBL" id="TCL27788.1"/>
    </source>
</evidence>
<keyword evidence="1" id="KW-1133">Transmembrane helix</keyword>
<dbReference type="InterPro" id="IPR009476">
    <property type="entry name" value="DUF1097"/>
</dbReference>
<feature type="transmembrane region" description="Helical" evidence="1">
    <location>
        <begin position="140"/>
        <end position="159"/>
    </location>
</feature>
<name>A0A4R1PHR2_9GAMM</name>
<gene>
    <name evidence="2" type="ORF">EV691_12437</name>
</gene>
<comment type="caution">
    <text evidence="2">The sequence shown here is derived from an EMBL/GenBank/DDBJ whole genome shotgun (WGS) entry which is preliminary data.</text>
</comment>
<keyword evidence="1" id="KW-0472">Membrane</keyword>
<feature type="transmembrane region" description="Helical" evidence="1">
    <location>
        <begin position="20"/>
        <end position="53"/>
    </location>
</feature>
<feature type="transmembrane region" description="Helical" evidence="1">
    <location>
        <begin position="115"/>
        <end position="134"/>
    </location>
</feature>
<accession>A0A4R1PHR2</accession>
<dbReference type="Pfam" id="PF06496">
    <property type="entry name" value="DUF1097"/>
    <property type="match status" value="1"/>
</dbReference>
<keyword evidence="1" id="KW-0812">Transmembrane</keyword>
<feature type="transmembrane region" description="Helical" evidence="1">
    <location>
        <begin position="90"/>
        <end position="108"/>
    </location>
</feature>
<dbReference type="RefSeq" id="WP_131298572.1">
    <property type="nucleotide sequence ID" value="NZ_JBHLST010000043.1"/>
</dbReference>
<sequence>MSQQAEALAHRKPSALRFVAFTTVAALTAALAAGASAALTLPVWAMFVGFVAFFSRGPSSRDGAINLACVWLGHALGIGSALTLGVLAPSLGVFALPIAVFIVTMIVVSLRALPWLNNILGYFLGVITFFAAHLEPSLESLALLGGATGLGAMAGWIAYQLQHHLIHEN</sequence>
<dbReference type="EMBL" id="SMMU01000024">
    <property type="protein sequence ID" value="TCL27788.1"/>
    <property type="molecule type" value="Genomic_DNA"/>
</dbReference>
<dbReference type="Proteomes" id="UP000295169">
    <property type="component" value="Unassembled WGS sequence"/>
</dbReference>